<organism evidence="1 2">
    <name type="scientific">Vreelandella aquamarina</name>
    <dbReference type="NCBI Taxonomy" id="77097"/>
    <lineage>
        <taxon>Bacteria</taxon>
        <taxon>Pseudomonadati</taxon>
        <taxon>Pseudomonadota</taxon>
        <taxon>Gammaproteobacteria</taxon>
        <taxon>Oceanospirillales</taxon>
        <taxon>Halomonadaceae</taxon>
        <taxon>Vreelandella</taxon>
    </lineage>
</organism>
<dbReference type="EMBL" id="FSQX01000002">
    <property type="protein sequence ID" value="SIN87351.1"/>
    <property type="molecule type" value="Genomic_DNA"/>
</dbReference>
<dbReference type="RefSeq" id="WP_074211814.1">
    <property type="nucleotide sequence ID" value="NZ_BJOI01000053.1"/>
</dbReference>
<name>A0A1N6EWM4_9GAMM</name>
<dbReference type="AlphaFoldDB" id="A0A1N6EWM4"/>
<sequence>MKLQAIYKIALVSDTLVVIIDQDGPRSITNDAQGVIDRLTAELGDLRRRRVYYRDTMGRFDEIRIEGGRFTGFAPCSEHQQEAFAEWCLEEV</sequence>
<gene>
    <name evidence="1" type="ORF">SAMN05878438_3739</name>
</gene>
<dbReference type="GeneID" id="97277749"/>
<dbReference type="Proteomes" id="UP000185024">
    <property type="component" value="Unassembled WGS sequence"/>
</dbReference>
<reference evidence="1 2" key="1">
    <citation type="submission" date="2016-11" db="EMBL/GenBank/DDBJ databases">
        <authorList>
            <person name="Jaros S."/>
            <person name="Januszkiewicz K."/>
            <person name="Wedrychowicz H."/>
        </authorList>
    </citation>
    <scope>NUCLEOTIDE SEQUENCE [LARGE SCALE GENOMIC DNA]</scope>
    <source>
        <strain evidence="1 2">ACAM 239</strain>
    </source>
</reference>
<evidence type="ECO:0000313" key="2">
    <source>
        <dbReference type="Proteomes" id="UP000185024"/>
    </source>
</evidence>
<proteinExistence type="predicted"/>
<accession>A0A1N6EWM4</accession>
<protein>
    <submittedName>
        <fullName evidence="1">Uncharacterized protein</fullName>
    </submittedName>
</protein>
<evidence type="ECO:0000313" key="1">
    <source>
        <dbReference type="EMBL" id="SIN87351.1"/>
    </source>
</evidence>